<organism evidence="2 3">
    <name type="scientific">Ameca splendens</name>
    <dbReference type="NCBI Taxonomy" id="208324"/>
    <lineage>
        <taxon>Eukaryota</taxon>
        <taxon>Metazoa</taxon>
        <taxon>Chordata</taxon>
        <taxon>Craniata</taxon>
        <taxon>Vertebrata</taxon>
        <taxon>Euteleostomi</taxon>
        <taxon>Actinopterygii</taxon>
        <taxon>Neopterygii</taxon>
        <taxon>Teleostei</taxon>
        <taxon>Neoteleostei</taxon>
        <taxon>Acanthomorphata</taxon>
        <taxon>Ovalentaria</taxon>
        <taxon>Atherinomorphae</taxon>
        <taxon>Cyprinodontiformes</taxon>
        <taxon>Goodeidae</taxon>
        <taxon>Ameca</taxon>
    </lineage>
</organism>
<dbReference type="EMBL" id="JAHRIP010009596">
    <property type="protein sequence ID" value="MEQ2282802.1"/>
    <property type="molecule type" value="Genomic_DNA"/>
</dbReference>
<name>A0ABV0XN09_9TELE</name>
<keyword evidence="1" id="KW-1133">Transmembrane helix</keyword>
<accession>A0ABV0XN09</accession>
<evidence type="ECO:0000313" key="3">
    <source>
        <dbReference type="Proteomes" id="UP001469553"/>
    </source>
</evidence>
<protein>
    <submittedName>
        <fullName evidence="2">Uncharacterized protein</fullName>
    </submittedName>
</protein>
<evidence type="ECO:0000313" key="2">
    <source>
        <dbReference type="EMBL" id="MEQ2282802.1"/>
    </source>
</evidence>
<evidence type="ECO:0000256" key="1">
    <source>
        <dbReference type="SAM" id="Phobius"/>
    </source>
</evidence>
<keyword evidence="3" id="KW-1185">Reference proteome</keyword>
<proteinExistence type="predicted"/>
<sequence length="119" mass="13074">MVGAFVSAATKAIFCTAASLLGNVSYVLFWKLARALSDREKVSEHQFPRPATDSQLDLGLDIEWAILTHKHALILTLLLSFAATNRVSSSIVKYLLHSVFLVVLKQSISIGWGLNYGQI</sequence>
<dbReference type="Proteomes" id="UP001469553">
    <property type="component" value="Unassembled WGS sequence"/>
</dbReference>
<feature type="transmembrane region" description="Helical" evidence="1">
    <location>
        <begin position="12"/>
        <end position="33"/>
    </location>
</feature>
<keyword evidence="1" id="KW-0472">Membrane</keyword>
<keyword evidence="1" id="KW-0812">Transmembrane</keyword>
<gene>
    <name evidence="2" type="ORF">AMECASPLE_004498</name>
</gene>
<comment type="caution">
    <text evidence="2">The sequence shown here is derived from an EMBL/GenBank/DDBJ whole genome shotgun (WGS) entry which is preliminary data.</text>
</comment>
<reference evidence="2 3" key="1">
    <citation type="submission" date="2021-06" db="EMBL/GenBank/DDBJ databases">
        <authorList>
            <person name="Palmer J.M."/>
        </authorList>
    </citation>
    <scope>NUCLEOTIDE SEQUENCE [LARGE SCALE GENOMIC DNA]</scope>
    <source>
        <strain evidence="2 3">AS_MEX2019</strain>
        <tissue evidence="2">Muscle</tissue>
    </source>
</reference>